<feature type="transmembrane region" description="Helical" evidence="9">
    <location>
        <begin position="153"/>
        <end position="176"/>
    </location>
</feature>
<keyword evidence="2" id="KW-0813">Transport</keyword>
<evidence type="ECO:0000256" key="9">
    <source>
        <dbReference type="SAM" id="Phobius"/>
    </source>
</evidence>
<sequence length="291" mass="32263">MTDIQQRSIDLKPEEITKKDVMVAWLRFYYANEIPHSFDRYIAAALLWGLMPILKKLYKDKDDLIAAYQRHLLFFNTQLTWGGGTITGIVSSLEIVRAQETYEGKPISINDDLLYNTKAGLMGALAGIGDAIDSGTVQYIFIAIALPWAQQGLAIGALFPFIAFVTYQVSVGYYFCQLGFKLGRNAATEVVGTKMQMIIEALSILGLFMMGILAASYIKVASSLRFNLSGKDFVIQETLDKILPGLLPLVVVSGLYFYFTKKGLKVTNALIGLTIILGVWAAIEYSIVHFL</sequence>
<dbReference type="PANTHER" id="PTHR32502">
    <property type="entry name" value="N-ACETYLGALACTOSAMINE PERMEASE II COMPONENT-RELATED"/>
    <property type="match status" value="1"/>
</dbReference>
<reference evidence="10 11" key="1">
    <citation type="submission" date="2020-03" db="EMBL/GenBank/DDBJ databases">
        <title>Complete genome sequence of Orbus sp. IPMB12 (BCRC 80908).</title>
        <authorList>
            <person name="Lo W.-S."/>
            <person name="Chang T.-H."/>
            <person name="Kuo C.-H."/>
        </authorList>
    </citation>
    <scope>NUCLEOTIDE SEQUENCE [LARGE SCALE GENOMIC DNA]</scope>
    <source>
        <strain evidence="10 11">IPMB12</strain>
    </source>
</reference>
<dbReference type="GO" id="GO:0009401">
    <property type="term" value="P:phosphoenolpyruvate-dependent sugar phosphotransferase system"/>
    <property type="evidence" value="ECO:0007669"/>
    <property type="project" value="UniProtKB-KW"/>
</dbReference>
<evidence type="ECO:0000256" key="5">
    <source>
        <dbReference type="ARBA" id="ARBA00022683"/>
    </source>
</evidence>
<gene>
    <name evidence="10" type="ORF">IPMB12_11190</name>
</gene>
<dbReference type="Proteomes" id="UP000501168">
    <property type="component" value="Chromosome"/>
</dbReference>
<dbReference type="KEGG" id="orb:IPMB12_11190"/>
<name>A0A6G9IDA2_9GAMM</name>
<dbReference type="InterPro" id="IPR050303">
    <property type="entry name" value="GatZ_KbaZ_carbometab"/>
</dbReference>
<evidence type="ECO:0000313" key="11">
    <source>
        <dbReference type="Proteomes" id="UP000501168"/>
    </source>
</evidence>
<accession>A0A6G9IDA2</accession>
<keyword evidence="8 9" id="KW-0472">Membrane</keyword>
<dbReference type="AlphaFoldDB" id="A0A6G9IDA2"/>
<evidence type="ECO:0000256" key="3">
    <source>
        <dbReference type="ARBA" id="ARBA00022475"/>
    </source>
</evidence>
<evidence type="ECO:0000256" key="7">
    <source>
        <dbReference type="ARBA" id="ARBA00022989"/>
    </source>
</evidence>
<feature type="transmembrane region" description="Helical" evidence="9">
    <location>
        <begin position="242"/>
        <end position="259"/>
    </location>
</feature>
<keyword evidence="5" id="KW-0598">Phosphotransferase system</keyword>
<keyword evidence="6 9" id="KW-0812">Transmembrane</keyword>
<evidence type="ECO:0000256" key="4">
    <source>
        <dbReference type="ARBA" id="ARBA00022597"/>
    </source>
</evidence>
<evidence type="ECO:0000256" key="2">
    <source>
        <dbReference type="ARBA" id="ARBA00022448"/>
    </source>
</evidence>
<evidence type="ECO:0000256" key="1">
    <source>
        <dbReference type="ARBA" id="ARBA00004651"/>
    </source>
</evidence>
<evidence type="ECO:0000313" key="10">
    <source>
        <dbReference type="EMBL" id="QIQ22203.1"/>
    </source>
</evidence>
<keyword evidence="3" id="KW-1003">Cell membrane</keyword>
<feature type="transmembrane region" description="Helical" evidence="9">
    <location>
        <begin position="266"/>
        <end position="288"/>
    </location>
</feature>
<dbReference type="RefSeq" id="WP_166917500.1">
    <property type="nucleotide sequence ID" value="NZ_CP050253.1"/>
</dbReference>
<dbReference type="EMBL" id="CP050253">
    <property type="protein sequence ID" value="QIQ22203.1"/>
    <property type="molecule type" value="Genomic_DNA"/>
</dbReference>
<proteinExistence type="predicted"/>
<evidence type="ECO:0000256" key="6">
    <source>
        <dbReference type="ARBA" id="ARBA00022692"/>
    </source>
</evidence>
<keyword evidence="11" id="KW-1185">Reference proteome</keyword>
<evidence type="ECO:0000256" key="8">
    <source>
        <dbReference type="ARBA" id="ARBA00023136"/>
    </source>
</evidence>
<comment type="subcellular location">
    <subcellularLocation>
        <location evidence="1">Cell membrane</location>
        <topology evidence="1">Multi-pass membrane protein</topology>
    </subcellularLocation>
</comment>
<dbReference type="GO" id="GO:0005886">
    <property type="term" value="C:plasma membrane"/>
    <property type="evidence" value="ECO:0007669"/>
    <property type="project" value="UniProtKB-SubCell"/>
</dbReference>
<dbReference type="InterPro" id="IPR004704">
    <property type="entry name" value="PTS_IID_man"/>
</dbReference>
<dbReference type="InParanoid" id="A0A6G9IDA2"/>
<feature type="transmembrane region" description="Helical" evidence="9">
    <location>
        <begin position="197"/>
        <end position="218"/>
    </location>
</feature>
<dbReference type="PROSITE" id="PS51108">
    <property type="entry name" value="PTS_EIID"/>
    <property type="match status" value="1"/>
</dbReference>
<organism evidence="10 11">
    <name type="scientific">Zophobihabitans entericus</name>
    <dbReference type="NCBI Taxonomy" id="1635327"/>
    <lineage>
        <taxon>Bacteria</taxon>
        <taxon>Pseudomonadati</taxon>
        <taxon>Pseudomonadota</taxon>
        <taxon>Gammaproteobacteria</taxon>
        <taxon>Orbales</taxon>
        <taxon>Orbaceae</taxon>
        <taxon>Zophobihabitans</taxon>
    </lineage>
</organism>
<keyword evidence="4" id="KW-0762">Sugar transport</keyword>
<keyword evidence="7 9" id="KW-1133">Transmembrane helix</keyword>
<dbReference type="Pfam" id="PF03613">
    <property type="entry name" value="EIID-AGA"/>
    <property type="match status" value="1"/>
</dbReference>
<protein>
    <submittedName>
        <fullName evidence="10">PTS system mannose/fructose/sorbose family transporter subunit IID</fullName>
    </submittedName>
</protein>
<dbReference type="PANTHER" id="PTHR32502:SF5">
    <property type="entry name" value="N-ACETYLGALACTOSAMINE PERMEASE IID COMPONENT-RELATED"/>
    <property type="match status" value="1"/>
</dbReference>